<dbReference type="InterPro" id="IPR033749">
    <property type="entry name" value="Polyprenyl_synt_CS"/>
</dbReference>
<dbReference type="RefSeq" id="WP_087006946.1">
    <property type="nucleotide sequence ID" value="NZ_FWFF01000013.1"/>
</dbReference>
<evidence type="ECO:0000256" key="1">
    <source>
        <dbReference type="ARBA" id="ARBA00001946"/>
    </source>
</evidence>
<keyword evidence="8" id="KW-1185">Reference proteome</keyword>
<evidence type="ECO:0000256" key="2">
    <source>
        <dbReference type="ARBA" id="ARBA00006706"/>
    </source>
</evidence>
<dbReference type="GO" id="GO:0046872">
    <property type="term" value="F:metal ion binding"/>
    <property type="evidence" value="ECO:0007669"/>
    <property type="project" value="UniProtKB-KW"/>
</dbReference>
<dbReference type="EC" id="2.5.1.29" evidence="7"/>
<dbReference type="PROSITE" id="PS00444">
    <property type="entry name" value="POLYPRENYL_SYNTHASE_2"/>
    <property type="match status" value="1"/>
</dbReference>
<reference evidence="8" key="1">
    <citation type="submission" date="2017-02" db="EMBL/GenBank/DDBJ databases">
        <authorList>
            <person name="Dridi B."/>
        </authorList>
    </citation>
    <scope>NUCLEOTIDE SEQUENCE [LARGE SCALE GENOMIC DNA]</scope>
    <source>
        <strain evidence="8">B Co 03.10</strain>
    </source>
</reference>
<dbReference type="SUPFAM" id="SSF48576">
    <property type="entry name" value="Terpenoid synthases"/>
    <property type="match status" value="1"/>
</dbReference>
<gene>
    <name evidence="7" type="ORF">FM105_07755</name>
</gene>
<dbReference type="GO" id="GO:0004311">
    <property type="term" value="F:geranylgeranyl diphosphate synthase activity"/>
    <property type="evidence" value="ECO:0007669"/>
    <property type="project" value="UniProtKB-EC"/>
</dbReference>
<dbReference type="Gene3D" id="1.10.600.10">
    <property type="entry name" value="Farnesyl Diphosphate Synthase"/>
    <property type="match status" value="1"/>
</dbReference>
<accession>A0A1X6XF61</accession>
<dbReference type="SFLD" id="SFLDS00005">
    <property type="entry name" value="Isoprenoid_Synthase_Type_I"/>
    <property type="match status" value="1"/>
</dbReference>
<dbReference type="InterPro" id="IPR008949">
    <property type="entry name" value="Isoprenoid_synthase_dom_sf"/>
</dbReference>
<protein>
    <submittedName>
        <fullName evidence="7">Octaprenyl diphosphate synthase / Dimethylallyltransferase / (2E,6E)-farnesyl diphosphate synthase / Geranylgeranyl pyrophosphate synthetase</fullName>
        <ecNumber evidence="7">2.5.1.1</ecNumber>
        <ecNumber evidence="7">2.5.1.10</ecNumber>
        <ecNumber evidence="7">2.5.1.29</ecNumber>
        <ecNumber evidence="7">2.5.1.90</ecNumber>
    </submittedName>
</protein>
<comment type="cofactor">
    <cofactor evidence="1">
        <name>Mg(2+)</name>
        <dbReference type="ChEBI" id="CHEBI:18420"/>
    </cofactor>
</comment>
<dbReference type="PANTHER" id="PTHR12001:SF85">
    <property type="entry name" value="SHORT CHAIN ISOPRENYL DIPHOSPHATE SYNTHASE"/>
    <property type="match status" value="1"/>
</dbReference>
<evidence type="ECO:0000313" key="8">
    <source>
        <dbReference type="Proteomes" id="UP000196581"/>
    </source>
</evidence>
<evidence type="ECO:0000256" key="5">
    <source>
        <dbReference type="ARBA" id="ARBA00022842"/>
    </source>
</evidence>
<name>A0A1X6XF61_9MICO</name>
<dbReference type="GO" id="GO:0106350">
    <property type="term" value="F:all-trans-octaprenyl-diphosphate synthase activity"/>
    <property type="evidence" value="ECO:0007669"/>
    <property type="project" value="UniProtKB-EC"/>
</dbReference>
<evidence type="ECO:0000313" key="7">
    <source>
        <dbReference type="EMBL" id="SLM97798.1"/>
    </source>
</evidence>
<evidence type="ECO:0000256" key="4">
    <source>
        <dbReference type="ARBA" id="ARBA00022723"/>
    </source>
</evidence>
<evidence type="ECO:0000256" key="3">
    <source>
        <dbReference type="ARBA" id="ARBA00022679"/>
    </source>
</evidence>
<dbReference type="Pfam" id="PF00348">
    <property type="entry name" value="polyprenyl_synt"/>
    <property type="match status" value="1"/>
</dbReference>
<dbReference type="EC" id="2.5.1.1" evidence="7"/>
<organism evidence="7 8">
    <name type="scientific">Brevibacterium yomogidense</name>
    <dbReference type="NCBI Taxonomy" id="946573"/>
    <lineage>
        <taxon>Bacteria</taxon>
        <taxon>Bacillati</taxon>
        <taxon>Actinomycetota</taxon>
        <taxon>Actinomycetes</taxon>
        <taxon>Micrococcales</taxon>
        <taxon>Brevibacteriaceae</taxon>
        <taxon>Brevibacterium</taxon>
    </lineage>
</organism>
<keyword evidence="4" id="KW-0479">Metal-binding</keyword>
<keyword evidence="3 6" id="KW-0808">Transferase</keyword>
<dbReference type="GO" id="GO:0004337">
    <property type="term" value="F:(2E,6E)-farnesyl diphosphate synthase activity"/>
    <property type="evidence" value="ECO:0007669"/>
    <property type="project" value="UniProtKB-EC"/>
</dbReference>
<dbReference type="GO" id="GO:0004161">
    <property type="term" value="F:dimethylallyltranstransferase activity"/>
    <property type="evidence" value="ECO:0007669"/>
    <property type="project" value="UniProtKB-EC"/>
</dbReference>
<dbReference type="Proteomes" id="UP000196581">
    <property type="component" value="Unassembled WGS sequence"/>
</dbReference>
<dbReference type="InterPro" id="IPR000092">
    <property type="entry name" value="Polyprenyl_synt"/>
</dbReference>
<dbReference type="GO" id="GO:0008299">
    <property type="term" value="P:isoprenoid biosynthetic process"/>
    <property type="evidence" value="ECO:0007669"/>
    <property type="project" value="InterPro"/>
</dbReference>
<comment type="similarity">
    <text evidence="2 6">Belongs to the FPP/GGPP synthase family.</text>
</comment>
<proteinExistence type="inferred from homology"/>
<keyword evidence="5" id="KW-0460">Magnesium</keyword>
<dbReference type="PANTHER" id="PTHR12001">
    <property type="entry name" value="GERANYLGERANYL PYROPHOSPHATE SYNTHASE"/>
    <property type="match status" value="1"/>
</dbReference>
<sequence length="368" mass="39095">MTASHADGPRSGRLTPDTEVRARVDATLETFLTSTATTLREISPVADRLMDPLRTFTSGGKRVRAVLTWWGYELAGGADAGAIAAAAGSVELLHAAALVHDDIIDDSETRRGRPAMHASFRDAHARLSMSGDPVLYGTGAGIIGGDLCLALSEELFDSAGFANAPAARDAHAALRRDVMLGQFLDIELQAVNAPRAELRERADEVLTHKTAKYTVVQPLVLGAALADADDALRAALAAFGLPLGRAFQMRDDVLGVYGDPQVTGKPAGDDLVQGKRTILVAEVLDRAAEADARWFEARLGAEDISGDDVTRMTAIMTDCGALSAFERLIETETARALTALDELVRLGVARDDAAVLEGFADALTQRHR</sequence>
<dbReference type="EC" id="2.5.1.10" evidence="7"/>
<dbReference type="EMBL" id="FWFF01000013">
    <property type="protein sequence ID" value="SLM97798.1"/>
    <property type="molecule type" value="Genomic_DNA"/>
</dbReference>
<dbReference type="PROSITE" id="PS00723">
    <property type="entry name" value="POLYPRENYL_SYNTHASE_1"/>
    <property type="match status" value="1"/>
</dbReference>
<evidence type="ECO:0000256" key="6">
    <source>
        <dbReference type="RuleBase" id="RU004466"/>
    </source>
</evidence>
<dbReference type="AlphaFoldDB" id="A0A1X6XF61"/>
<dbReference type="EC" id="2.5.1.90" evidence="7"/>